<name>A0A6A7VTB8_9BACT</name>
<evidence type="ECO:0000313" key="1">
    <source>
        <dbReference type="EMBL" id="MQN10988.1"/>
    </source>
</evidence>
<organism evidence="1 2">
    <name type="scientific">Segatella copri</name>
    <dbReference type="NCBI Taxonomy" id="165179"/>
    <lineage>
        <taxon>Bacteria</taxon>
        <taxon>Pseudomonadati</taxon>
        <taxon>Bacteroidota</taxon>
        <taxon>Bacteroidia</taxon>
        <taxon>Bacteroidales</taxon>
        <taxon>Prevotellaceae</taxon>
        <taxon>Segatella</taxon>
    </lineage>
</organism>
<dbReference type="AlphaFoldDB" id="A0A6A7VTB8"/>
<protein>
    <submittedName>
        <fullName evidence="1">Uncharacterized protein</fullName>
    </submittedName>
</protein>
<gene>
    <name evidence="1" type="ORF">F7D97_13925</name>
</gene>
<proteinExistence type="predicted"/>
<evidence type="ECO:0000313" key="2">
    <source>
        <dbReference type="Proteomes" id="UP000406735"/>
    </source>
</evidence>
<accession>A0A6A7VTB8</accession>
<dbReference type="EMBL" id="VZCY01000115">
    <property type="protein sequence ID" value="MQN10988.1"/>
    <property type="molecule type" value="Genomic_DNA"/>
</dbReference>
<comment type="caution">
    <text evidence="1">The sequence shown here is derived from an EMBL/GenBank/DDBJ whole genome shotgun (WGS) entry which is preliminary data.</text>
</comment>
<dbReference type="RefSeq" id="WP_153080282.1">
    <property type="nucleotide sequence ID" value="NZ_JAPDUO010000005.1"/>
</dbReference>
<sequence length="101" mass="12014">MKDYDYLSLIVEISPQHQSCFEEIEDYEKVCRLNSVGDQNAILEFMLQWDYGEDTSDTQPELDKYEDVLIETDTHILARCESKNFGWQGDAFFLYRKDKKK</sequence>
<reference evidence="1 2" key="1">
    <citation type="submission" date="2019-09" db="EMBL/GenBank/DDBJ databases">
        <title>Distinct polysaccharide growth profiles of human intestinal Prevotella copri isolates.</title>
        <authorList>
            <person name="Fehlner-Peach H."/>
            <person name="Magnabosco C."/>
            <person name="Raghavan V."/>
            <person name="Scher J.U."/>
            <person name="Tett A."/>
            <person name="Cox L.M."/>
            <person name="Gottsegen C."/>
            <person name="Watters A."/>
            <person name="Wiltshire- Gordon J.D."/>
            <person name="Segata N."/>
            <person name="Bonneau R."/>
            <person name="Littman D.R."/>
        </authorList>
    </citation>
    <scope>NUCLEOTIDE SEQUENCE [LARGE SCALE GENOMIC DNA]</scope>
    <source>
        <strain evidence="2">iK21513</strain>
    </source>
</reference>
<dbReference type="Proteomes" id="UP000406735">
    <property type="component" value="Unassembled WGS sequence"/>
</dbReference>